<evidence type="ECO:0000256" key="2">
    <source>
        <dbReference type="SAM" id="Phobius"/>
    </source>
</evidence>
<feature type="transmembrane region" description="Helical" evidence="2">
    <location>
        <begin position="1215"/>
        <end position="1235"/>
    </location>
</feature>
<gene>
    <name evidence="3" type="ORF">M9Y10_023250</name>
</gene>
<accession>A0ABR2KWH7</accession>
<feature type="compositionally biased region" description="Basic and acidic residues" evidence="1">
    <location>
        <begin position="977"/>
        <end position="988"/>
    </location>
</feature>
<keyword evidence="2" id="KW-0812">Transmembrane</keyword>
<dbReference type="EMBL" id="JAPFFF010000003">
    <property type="protein sequence ID" value="KAK8894812.1"/>
    <property type="molecule type" value="Genomic_DNA"/>
</dbReference>
<comment type="caution">
    <text evidence="3">The sequence shown here is derived from an EMBL/GenBank/DDBJ whole genome shotgun (WGS) entry which is preliminary data.</text>
</comment>
<feature type="transmembrane region" description="Helical" evidence="2">
    <location>
        <begin position="463"/>
        <end position="483"/>
    </location>
</feature>
<feature type="compositionally biased region" description="Low complexity" evidence="1">
    <location>
        <begin position="813"/>
        <end position="876"/>
    </location>
</feature>
<feature type="transmembrane region" description="Helical" evidence="2">
    <location>
        <begin position="503"/>
        <end position="522"/>
    </location>
</feature>
<feature type="region of interest" description="Disordered" evidence="1">
    <location>
        <begin position="894"/>
        <end position="922"/>
    </location>
</feature>
<feature type="transmembrane region" description="Helical" evidence="2">
    <location>
        <begin position="7"/>
        <end position="28"/>
    </location>
</feature>
<evidence type="ECO:0000313" key="4">
    <source>
        <dbReference type="Proteomes" id="UP001470230"/>
    </source>
</evidence>
<feature type="transmembrane region" description="Helical" evidence="2">
    <location>
        <begin position="134"/>
        <end position="153"/>
    </location>
</feature>
<evidence type="ECO:0000313" key="3">
    <source>
        <dbReference type="EMBL" id="KAK8894812.1"/>
    </source>
</evidence>
<keyword evidence="4" id="KW-1185">Reference proteome</keyword>
<feature type="transmembrane region" description="Helical" evidence="2">
    <location>
        <begin position="76"/>
        <end position="97"/>
    </location>
</feature>
<feature type="region of interest" description="Disordered" evidence="1">
    <location>
        <begin position="967"/>
        <end position="992"/>
    </location>
</feature>
<keyword evidence="2" id="KW-1133">Transmembrane helix</keyword>
<protein>
    <recommendedName>
        <fullName evidence="5">PAS domain-containing protein</fullName>
    </recommendedName>
</protein>
<evidence type="ECO:0000256" key="1">
    <source>
        <dbReference type="SAM" id="MobiDB-lite"/>
    </source>
</evidence>
<keyword evidence="2" id="KW-0472">Membrane</keyword>
<reference evidence="3 4" key="1">
    <citation type="submission" date="2024-04" db="EMBL/GenBank/DDBJ databases">
        <title>Tritrichomonas musculus Genome.</title>
        <authorList>
            <person name="Alves-Ferreira E."/>
            <person name="Grigg M."/>
            <person name="Lorenzi H."/>
            <person name="Galac M."/>
        </authorList>
    </citation>
    <scope>NUCLEOTIDE SEQUENCE [LARGE SCALE GENOMIC DNA]</scope>
    <source>
        <strain evidence="3 4">EAF2021</strain>
    </source>
</reference>
<sequence length="1632" mass="187038">MTQASVKLWISFGFEIVNYFFFLFYIYIDSLFLEPFSFVSTCNLDVYDGKGTMILVFAQTYMCICSNLINLLKVKYIDLIFVTIGITFAFLVVFYRFLNLKHVSSFGDYLEISNILSFPFVLLVHRFVPNSNWVIFYFSLGFHIISILVILLVKQLKVRRAKRIANILLQNTDNNNLPQVISDSFVSTIRILVKTNANPAVFERILQQHHQFGLKTSIVLEIVRFLSVFPEKRKDMIMLLRTLNSKTKYNAFMTYLFHKNLASLFRSSSEENLRHFTELKRNFLVHQSLFWIRRSQKLYFKSLKESFFVTYYYIELKTEIAALMNRFPFDSSVYDQYGEFLLFACGDFDNHLQCQEIASDLKTHKRVIDDPLLHPMLTFSPRIMQFCKIDKKINSADGSVTDLTTTNYTNTNLHVNGSSSTILDTRLSKIHKTESGTEDSFYGSIKVSTLITPSKRNIPFCPIYNTILVFVFLFVFFAFEIQFEMHTSNESSSISEKLNKDVDLITEITANSIISIATNHYLSRFFNIGKDHVIDKFDVPNKLNGLRKIEKDQNAIQKYNKINSRFFYSLNDIDSDFVYVNNDTVYTKKNFDNYYLNSSSKLNYIKEILRSKVMNNLEDTPIGIDDSNSDCFETIQHIVTSSYGLLDVWVQTSYASLTLSSSLFRFFYYALSENRNTCFVFNSITKYIENMTITEFNLIEASIKEINDQINRLSRHIKHQYYIFLFVLSSIAYSIVFILIYLVIVIIQVNSVFKDDDAAIRFLASKEKLSMMVLERTEQSWQILSQFVNDKAALESLKIDPNTTVGISMQPSKFNLNESENNSNKSIMTNTPNTTRTNTPNITRTNTPNTTRTNTPNTTRTSTPNSTVNNSNNNENPDLKITTSASSCVEKSNNLLLSPSNTPSLSLQKTEGSPGVPAAAAPNPSLMMLPRAGRTSVTFTGYPTQLFKSSNDIMGHDQSLIYGRLARSAGQSETDDKENKESEHETCPNKRQRRNSLNKFYLKKTTTTDTSFDINSNENEEILPEIDPLDEIIKSSIASSKGKWFIIFVLIFSSWFFLIVSMILFIVPLNIRSKNEIKIVSTIVDLGNQINSFFHITEIVYYSIIHFDSLTSDEIEGIQASIAEYHYLISSQNSLVKDLYMKEQCLMLQGVVCTSAARIIFRIMRDPSFSTTDEDIESAIHLYMPACLFFSKQLLTDVLYNDLIELTKKKYSVDYCFLALAVLIFLICLHTSIYVQKLLNEGFNSLFHYPESLTQKNLKEKEEANKKLELGEETENNNNPFNYHLPSSVLVVSYVTETDEIYSISENAQTILQRQPQEFISRKFSQTFPLVADSSEDSQQQEQQQQISTIEIREHLMPDKKSKKTFRTSSTKMSHIIKILMIEESRQASTLYIPAGATKAQANENINANQPGSATTPAASNLPNTAAKTESLASKLSYFVPASFAKAFNDDNISVINYTKCIIIMIRIKNNLTFQVAEKFFSILNGQVSNYSSISIMKVDGSIITLSTISEAQPIIPFLFVRDILNDSKNYAKNKPDLFAPECFLLINSQYASGDMKEGIEPFLEFDMPDYEIIEKMFYTLQSDSCFFKNELLNDFPIFEKMSAKCDNVNLNDFSISSIPFPKYISYFSNYI</sequence>
<feature type="compositionally biased region" description="Low complexity" evidence="1">
    <location>
        <begin position="894"/>
        <end position="907"/>
    </location>
</feature>
<feature type="transmembrane region" description="Helical" evidence="2">
    <location>
        <begin position="1044"/>
        <end position="1069"/>
    </location>
</feature>
<proteinExistence type="predicted"/>
<feature type="region of interest" description="Disordered" evidence="1">
    <location>
        <begin position="813"/>
        <end position="880"/>
    </location>
</feature>
<feature type="transmembrane region" description="Helical" evidence="2">
    <location>
        <begin position="721"/>
        <end position="747"/>
    </location>
</feature>
<evidence type="ECO:0008006" key="5">
    <source>
        <dbReference type="Google" id="ProtNLM"/>
    </source>
</evidence>
<organism evidence="3 4">
    <name type="scientific">Tritrichomonas musculus</name>
    <dbReference type="NCBI Taxonomy" id="1915356"/>
    <lineage>
        <taxon>Eukaryota</taxon>
        <taxon>Metamonada</taxon>
        <taxon>Parabasalia</taxon>
        <taxon>Tritrichomonadida</taxon>
        <taxon>Tritrichomonadidae</taxon>
        <taxon>Tritrichomonas</taxon>
    </lineage>
</organism>
<name>A0ABR2KWH7_9EUKA</name>
<dbReference type="Proteomes" id="UP001470230">
    <property type="component" value="Unassembled WGS sequence"/>
</dbReference>